<keyword evidence="3" id="KW-1185">Reference proteome</keyword>
<proteinExistence type="predicted"/>
<comment type="caution">
    <text evidence="2">The sequence shown here is derived from an EMBL/GenBank/DDBJ whole genome shotgun (WGS) entry which is preliminary data.</text>
</comment>
<feature type="domain" description="Retrotransposon Copia-like N-terminal" evidence="1">
    <location>
        <begin position="29"/>
        <end position="76"/>
    </location>
</feature>
<dbReference type="PANTHER" id="PTHR37610">
    <property type="entry name" value="CCHC-TYPE DOMAIN-CONTAINING PROTEIN"/>
    <property type="match status" value="1"/>
</dbReference>
<name>A0A834T414_9FABA</name>
<dbReference type="InterPro" id="IPR029472">
    <property type="entry name" value="Copia-like_N"/>
</dbReference>
<reference evidence="2" key="1">
    <citation type="submission" date="2020-09" db="EMBL/GenBank/DDBJ databases">
        <title>Genome-Enabled Discovery of Anthraquinone Biosynthesis in Senna tora.</title>
        <authorList>
            <person name="Kang S.-H."/>
            <person name="Pandey R.P."/>
            <person name="Lee C.-M."/>
            <person name="Sim J.-S."/>
            <person name="Jeong J.-T."/>
            <person name="Choi B.-S."/>
            <person name="Jung M."/>
            <person name="Ginzburg D."/>
            <person name="Zhao K."/>
            <person name="Won S.Y."/>
            <person name="Oh T.-J."/>
            <person name="Yu Y."/>
            <person name="Kim N.-H."/>
            <person name="Lee O.R."/>
            <person name="Lee T.-H."/>
            <person name="Bashyal P."/>
            <person name="Kim T.-S."/>
            <person name="Lee W.-H."/>
            <person name="Kawkins C."/>
            <person name="Kim C.-K."/>
            <person name="Kim J.S."/>
            <person name="Ahn B.O."/>
            <person name="Rhee S.Y."/>
            <person name="Sohng J.K."/>
        </authorList>
    </citation>
    <scope>NUCLEOTIDE SEQUENCE</scope>
    <source>
        <tissue evidence="2">Leaf</tissue>
    </source>
</reference>
<organism evidence="2 3">
    <name type="scientific">Senna tora</name>
    <dbReference type="NCBI Taxonomy" id="362788"/>
    <lineage>
        <taxon>Eukaryota</taxon>
        <taxon>Viridiplantae</taxon>
        <taxon>Streptophyta</taxon>
        <taxon>Embryophyta</taxon>
        <taxon>Tracheophyta</taxon>
        <taxon>Spermatophyta</taxon>
        <taxon>Magnoliopsida</taxon>
        <taxon>eudicotyledons</taxon>
        <taxon>Gunneridae</taxon>
        <taxon>Pentapetalae</taxon>
        <taxon>rosids</taxon>
        <taxon>fabids</taxon>
        <taxon>Fabales</taxon>
        <taxon>Fabaceae</taxon>
        <taxon>Caesalpinioideae</taxon>
        <taxon>Cassia clade</taxon>
        <taxon>Senna</taxon>
    </lineage>
</organism>
<accession>A0A834T414</accession>
<evidence type="ECO:0000259" key="1">
    <source>
        <dbReference type="Pfam" id="PF14244"/>
    </source>
</evidence>
<dbReference type="EMBL" id="JAAIUW010000009">
    <property type="protein sequence ID" value="KAF7814260.1"/>
    <property type="molecule type" value="Genomic_DNA"/>
</dbReference>
<dbReference type="PANTHER" id="PTHR37610:SF40">
    <property type="entry name" value="OS01G0909600 PROTEIN"/>
    <property type="match status" value="1"/>
</dbReference>
<protein>
    <recommendedName>
        <fullName evidence="1">Retrotransposon Copia-like N-terminal domain-containing protein</fullName>
    </recommendedName>
</protein>
<evidence type="ECO:0000313" key="3">
    <source>
        <dbReference type="Proteomes" id="UP000634136"/>
    </source>
</evidence>
<evidence type="ECO:0000313" key="2">
    <source>
        <dbReference type="EMBL" id="KAF7814260.1"/>
    </source>
</evidence>
<dbReference type="AlphaFoldDB" id="A0A834T414"/>
<sequence>MANEGIVDGSQIKEGGSGSKNVECTWALHSSDQPGMVLVTSPLTRSNYLTWNIAMKISLEAKEKLGFVDHSLPAPPMADVVAYRRWKNADSMVKAWIINSISKDLADHFICFPSSQALWDELETRYGRRCGPQIYHIQRTITTIHQGDDLVSVYYGRLYKSWDELHRLMPRSVCTCGASKKNDEIDESLKLNQFLMGLNEAYDALRSQILALDPKPSVSKAFSMVAQMEAEREVKMTISSSVTDVGALLVRSSKIDVDQKGSKKKDSKKDRYCEHCNISGHAKDTCFKLHGYPDWYKEKKAGSSKKQQHNVVANVEVDNPLEQKDSADIATLISQLVRQELAKISKAKGGSDEHVSFVNVMDFADMKVLPNPINVHLPDGNSVKVNEVGTVILRPQD</sequence>
<dbReference type="Pfam" id="PF14244">
    <property type="entry name" value="Retrotran_gag_3"/>
    <property type="match status" value="1"/>
</dbReference>
<dbReference type="Proteomes" id="UP000634136">
    <property type="component" value="Unassembled WGS sequence"/>
</dbReference>
<gene>
    <name evidence="2" type="ORF">G2W53_028229</name>
</gene>
<dbReference type="OrthoDB" id="1750137at2759"/>